<dbReference type="InterPro" id="IPR006095">
    <property type="entry name" value="Glu/Leu/Phe/Val/Trp_DH"/>
</dbReference>
<dbReference type="Proteomes" id="UP000199611">
    <property type="component" value="Unassembled WGS sequence"/>
</dbReference>
<evidence type="ECO:0000259" key="8">
    <source>
        <dbReference type="SMART" id="SM00839"/>
    </source>
</evidence>
<evidence type="ECO:0000256" key="5">
    <source>
        <dbReference type="PIRSR" id="PIRSR000185-2"/>
    </source>
</evidence>
<dbReference type="GO" id="GO:0000166">
    <property type="term" value="F:nucleotide binding"/>
    <property type="evidence" value="ECO:0007669"/>
    <property type="project" value="UniProtKB-KW"/>
</dbReference>
<keyword evidence="5" id="KW-0520">NAD</keyword>
<dbReference type="Pfam" id="PF02812">
    <property type="entry name" value="ELFV_dehydrog_N"/>
    <property type="match status" value="1"/>
</dbReference>
<dbReference type="SMART" id="SM00839">
    <property type="entry name" value="ELFV_dehydrog"/>
    <property type="match status" value="1"/>
</dbReference>
<dbReference type="PANTHER" id="PTHR11606:SF13">
    <property type="entry name" value="GLUTAMATE DEHYDROGENASE 1, MITOCHONDRIAL"/>
    <property type="match status" value="1"/>
</dbReference>
<protein>
    <recommendedName>
        <fullName evidence="3">Glutamate dehydrogenase</fullName>
    </recommendedName>
</protein>
<dbReference type="InterPro" id="IPR033922">
    <property type="entry name" value="NAD_bind_Glu_DH"/>
</dbReference>
<dbReference type="PANTHER" id="PTHR11606">
    <property type="entry name" value="GLUTAMATE DEHYDROGENASE"/>
    <property type="match status" value="1"/>
</dbReference>
<accession>A0A1I4QZ57</accession>
<keyword evidence="10" id="KW-1185">Reference proteome</keyword>
<evidence type="ECO:0000256" key="2">
    <source>
        <dbReference type="ARBA" id="ARBA00023002"/>
    </source>
</evidence>
<evidence type="ECO:0000313" key="9">
    <source>
        <dbReference type="EMBL" id="SFM44983.1"/>
    </source>
</evidence>
<dbReference type="PRINTS" id="PR00082">
    <property type="entry name" value="GLFDHDRGNASE"/>
</dbReference>
<keyword evidence="5" id="KW-0547">Nucleotide-binding</keyword>
<evidence type="ECO:0000256" key="3">
    <source>
        <dbReference type="PIRNR" id="PIRNR000185"/>
    </source>
</evidence>
<evidence type="ECO:0000256" key="4">
    <source>
        <dbReference type="PIRSR" id="PIRSR000185-1"/>
    </source>
</evidence>
<feature type="domain" description="Glutamate/phenylalanine/leucine/valine/L-tryptophan dehydrogenase C-terminal" evidence="8">
    <location>
        <begin position="183"/>
        <end position="414"/>
    </location>
</feature>
<dbReference type="GO" id="GO:0006538">
    <property type="term" value="P:L-glutamate catabolic process"/>
    <property type="evidence" value="ECO:0007669"/>
    <property type="project" value="TreeGrafter"/>
</dbReference>
<proteinExistence type="inferred from homology"/>
<feature type="site" description="Important for catalysis" evidence="6">
    <location>
        <position position="146"/>
    </location>
</feature>
<comment type="similarity">
    <text evidence="1 3 7">Belongs to the Glu/Leu/Phe/Val dehydrogenases family.</text>
</comment>
<dbReference type="InterPro" id="IPR006096">
    <property type="entry name" value="Glu/Leu/Phe/Val/Trp_DH_C"/>
</dbReference>
<evidence type="ECO:0000256" key="6">
    <source>
        <dbReference type="PIRSR" id="PIRSR000185-3"/>
    </source>
</evidence>
<dbReference type="OrthoDB" id="9803297at2"/>
<evidence type="ECO:0000256" key="1">
    <source>
        <dbReference type="ARBA" id="ARBA00006382"/>
    </source>
</evidence>
<dbReference type="InterPro" id="IPR014362">
    <property type="entry name" value="Glu_DH"/>
</dbReference>
<dbReference type="InterPro" id="IPR033524">
    <property type="entry name" value="Glu/Leu/Phe/Val_DH_AS"/>
</dbReference>
<dbReference type="EMBL" id="FOUU01000001">
    <property type="protein sequence ID" value="SFM44983.1"/>
    <property type="molecule type" value="Genomic_DNA"/>
</dbReference>
<dbReference type="STRING" id="39841.SAMN05660836_00291"/>
<reference evidence="9 10" key="1">
    <citation type="submission" date="2016-10" db="EMBL/GenBank/DDBJ databases">
        <authorList>
            <person name="de Groot N.N."/>
        </authorList>
    </citation>
    <scope>NUCLEOTIDE SEQUENCE [LARGE SCALE GENOMIC DNA]</scope>
    <source>
        <strain evidence="9 10">DSM 9990</strain>
    </source>
</reference>
<dbReference type="PIRSF" id="PIRSF000185">
    <property type="entry name" value="Glu_DH"/>
    <property type="match status" value="1"/>
</dbReference>
<gene>
    <name evidence="9" type="ORF">SAMN05660836_00291</name>
</gene>
<feature type="binding site" evidence="5">
    <location>
        <position position="70"/>
    </location>
    <ligand>
        <name>substrate</name>
    </ligand>
</feature>
<dbReference type="InterPro" id="IPR006097">
    <property type="entry name" value="Glu/Leu/Phe/Val/Trp_DH_dimer"/>
</dbReference>
<organism evidence="9 10">
    <name type="scientific">Thermodesulforhabdus norvegica</name>
    <dbReference type="NCBI Taxonomy" id="39841"/>
    <lineage>
        <taxon>Bacteria</taxon>
        <taxon>Pseudomonadati</taxon>
        <taxon>Thermodesulfobacteriota</taxon>
        <taxon>Syntrophobacteria</taxon>
        <taxon>Syntrophobacterales</taxon>
        <taxon>Thermodesulforhabdaceae</taxon>
        <taxon>Thermodesulforhabdus</taxon>
    </lineage>
</organism>
<dbReference type="AlphaFoldDB" id="A0A1I4QZ57"/>
<name>A0A1I4QZ57_9BACT</name>
<feature type="binding site" evidence="5">
    <location>
        <position position="190"/>
    </location>
    <ligand>
        <name>NAD(+)</name>
        <dbReference type="ChEBI" id="CHEBI:57540"/>
    </ligand>
</feature>
<dbReference type="Gene3D" id="3.40.50.10860">
    <property type="entry name" value="Leucine Dehydrogenase, chain A, domain 1"/>
    <property type="match status" value="1"/>
</dbReference>
<dbReference type="GO" id="GO:0004352">
    <property type="term" value="F:glutamate dehydrogenase (NAD+) activity"/>
    <property type="evidence" value="ECO:0007669"/>
    <property type="project" value="TreeGrafter"/>
</dbReference>
<dbReference type="InterPro" id="IPR036291">
    <property type="entry name" value="NAD(P)-bd_dom_sf"/>
</dbReference>
<dbReference type="RefSeq" id="WP_093392923.1">
    <property type="nucleotide sequence ID" value="NZ_FOUU01000001.1"/>
</dbReference>
<feature type="binding site" evidence="5">
    <location>
        <position position="350"/>
    </location>
    <ligand>
        <name>substrate</name>
    </ligand>
</feature>
<evidence type="ECO:0000256" key="7">
    <source>
        <dbReference type="RuleBase" id="RU004417"/>
    </source>
</evidence>
<dbReference type="Pfam" id="PF00208">
    <property type="entry name" value="ELFV_dehydrog"/>
    <property type="match status" value="1"/>
</dbReference>
<dbReference type="CDD" id="cd01076">
    <property type="entry name" value="NAD_bind_1_Glu_DH"/>
    <property type="match status" value="1"/>
</dbReference>
<dbReference type="SUPFAM" id="SSF51735">
    <property type="entry name" value="NAD(P)-binding Rossmann-fold domains"/>
    <property type="match status" value="1"/>
</dbReference>
<dbReference type="PROSITE" id="PS00074">
    <property type="entry name" value="GLFV_DEHYDROGENASE"/>
    <property type="match status" value="1"/>
</dbReference>
<sequence>MGERFNPFAIVQQQLDRAAERLGLDPATHELLRWPMKELHFTLPVKMDDGSTRVFKAFRVQYNTARGPAKGGIRWHPDETIDTVRALAAWMTWKTAVVDIPLGGGKGGVVCNPKEMSPSEKERLARAYVRAIAEALGVDRDVPAPDVYTDPQIMAWMMDEYETIVRRHHPGVITGKPLSVGGSPGRYDATARGGIYVLREAARAYELNLDGETMAVQGFGNAGQFAALLGQQLLGLKLVAASDSQGGIYNPGGINIPELIRHKKMYGTVVTFPEGDRITNEELLELNVTVLFPAALENVITGENASRIKARVICELANGPTTPDADDILFDRGIIVLPDFLANAGGVTVSYFEQVQNTYNFYWEEKEVHWRLDEVMKRAFRSVKEMSDREGVHMRDAAYLVSVARVAEACRIRGWV</sequence>
<evidence type="ECO:0000313" key="10">
    <source>
        <dbReference type="Proteomes" id="UP000199611"/>
    </source>
</evidence>
<keyword evidence="2 3" id="KW-0560">Oxidoreductase</keyword>
<feature type="binding site" evidence="5">
    <location>
        <position position="94"/>
    </location>
    <ligand>
        <name>substrate</name>
    </ligand>
</feature>
<dbReference type="SUPFAM" id="SSF53223">
    <property type="entry name" value="Aminoacid dehydrogenase-like, N-terminal domain"/>
    <property type="match status" value="1"/>
</dbReference>
<feature type="binding site" evidence="5">
    <location>
        <position position="221"/>
    </location>
    <ligand>
        <name>NAD(+)</name>
        <dbReference type="ChEBI" id="CHEBI:57540"/>
    </ligand>
</feature>
<dbReference type="Gene3D" id="3.40.50.720">
    <property type="entry name" value="NAD(P)-binding Rossmann-like Domain"/>
    <property type="match status" value="1"/>
</dbReference>
<feature type="active site" description="Proton donor" evidence="4">
    <location>
        <position position="106"/>
    </location>
</feature>
<dbReference type="InterPro" id="IPR046346">
    <property type="entry name" value="Aminoacid_DH-like_N_sf"/>
</dbReference>